<gene>
    <name evidence="2" type="ORF">Lalb_Chr16g0379421</name>
</gene>
<name>A0A6A4P2C0_LUPAL</name>
<accession>A0A6A4P2C0</accession>
<proteinExistence type="predicted"/>
<dbReference type="OrthoDB" id="2011645at2759"/>
<comment type="caution">
    <text evidence="2">The sequence shown here is derived from an EMBL/GenBank/DDBJ whole genome shotgun (WGS) entry which is preliminary data.</text>
</comment>
<reference evidence="3" key="1">
    <citation type="journal article" date="2020" name="Nat. Commun.">
        <title>Genome sequence of the cluster root forming white lupin.</title>
        <authorList>
            <person name="Hufnagel B."/>
            <person name="Marques A."/>
            <person name="Soriano A."/>
            <person name="Marques L."/>
            <person name="Divol F."/>
            <person name="Doumas P."/>
            <person name="Sallet E."/>
            <person name="Mancinotti D."/>
            <person name="Carrere S."/>
            <person name="Marande W."/>
            <person name="Arribat S."/>
            <person name="Keller J."/>
            <person name="Huneau C."/>
            <person name="Blein T."/>
            <person name="Aime D."/>
            <person name="Laguerre M."/>
            <person name="Taylor J."/>
            <person name="Schubert V."/>
            <person name="Nelson M."/>
            <person name="Geu-Flores F."/>
            <person name="Crespi M."/>
            <person name="Gallardo-Guerrero K."/>
            <person name="Delaux P.-M."/>
            <person name="Salse J."/>
            <person name="Berges H."/>
            <person name="Guyot R."/>
            <person name="Gouzy J."/>
            <person name="Peret B."/>
        </authorList>
    </citation>
    <scope>NUCLEOTIDE SEQUENCE [LARGE SCALE GENOMIC DNA]</scope>
    <source>
        <strain evidence="3">cv. Amiga</strain>
    </source>
</reference>
<dbReference type="EMBL" id="WOCE01000016">
    <property type="protein sequence ID" value="KAE9596755.1"/>
    <property type="molecule type" value="Genomic_DNA"/>
</dbReference>
<keyword evidence="3" id="KW-1185">Reference proteome</keyword>
<evidence type="ECO:0000313" key="3">
    <source>
        <dbReference type="Proteomes" id="UP000447434"/>
    </source>
</evidence>
<feature type="signal peptide" evidence="1">
    <location>
        <begin position="1"/>
        <end position="29"/>
    </location>
</feature>
<evidence type="ECO:0000313" key="2">
    <source>
        <dbReference type="EMBL" id="KAE9596755.1"/>
    </source>
</evidence>
<evidence type="ECO:0000256" key="1">
    <source>
        <dbReference type="SAM" id="SignalP"/>
    </source>
</evidence>
<dbReference type="SUPFAM" id="SSF49503">
    <property type="entry name" value="Cupredoxins"/>
    <property type="match status" value="1"/>
</dbReference>
<sequence>MTLQRGNSAIIAPLLIFFMFVFHSEIAHAKIYQVGDASGWNLHVSNWTSGKTLKAGDILG</sequence>
<organism evidence="2 3">
    <name type="scientific">Lupinus albus</name>
    <name type="common">White lupine</name>
    <name type="synonym">Lupinus termis</name>
    <dbReference type="NCBI Taxonomy" id="3870"/>
    <lineage>
        <taxon>Eukaryota</taxon>
        <taxon>Viridiplantae</taxon>
        <taxon>Streptophyta</taxon>
        <taxon>Embryophyta</taxon>
        <taxon>Tracheophyta</taxon>
        <taxon>Spermatophyta</taxon>
        <taxon>Magnoliopsida</taxon>
        <taxon>eudicotyledons</taxon>
        <taxon>Gunneridae</taxon>
        <taxon>Pentapetalae</taxon>
        <taxon>rosids</taxon>
        <taxon>fabids</taxon>
        <taxon>Fabales</taxon>
        <taxon>Fabaceae</taxon>
        <taxon>Papilionoideae</taxon>
        <taxon>50 kb inversion clade</taxon>
        <taxon>genistoids sensu lato</taxon>
        <taxon>core genistoids</taxon>
        <taxon>Genisteae</taxon>
        <taxon>Lupinus</taxon>
    </lineage>
</organism>
<protein>
    <submittedName>
        <fullName evidence="2">Putative cupredoxin</fullName>
    </submittedName>
</protein>
<feature type="chain" id="PRO_5025680951" evidence="1">
    <location>
        <begin position="30"/>
        <end position="60"/>
    </location>
</feature>
<dbReference type="Gene3D" id="2.60.40.420">
    <property type="entry name" value="Cupredoxins - blue copper proteins"/>
    <property type="match status" value="1"/>
</dbReference>
<keyword evidence="1" id="KW-0732">Signal</keyword>
<dbReference type="InterPro" id="IPR008972">
    <property type="entry name" value="Cupredoxin"/>
</dbReference>
<dbReference type="AlphaFoldDB" id="A0A6A4P2C0"/>
<dbReference type="Proteomes" id="UP000447434">
    <property type="component" value="Chromosome 16"/>
</dbReference>